<dbReference type="Pfam" id="PF02872">
    <property type="entry name" value="5_nucleotid_C"/>
    <property type="match status" value="1"/>
</dbReference>
<dbReference type="GO" id="GO:0009166">
    <property type="term" value="P:nucleotide catabolic process"/>
    <property type="evidence" value="ECO:0007669"/>
    <property type="project" value="InterPro"/>
</dbReference>
<feature type="domain" description="SLH" evidence="4">
    <location>
        <begin position="542"/>
        <end position="605"/>
    </location>
</feature>
<evidence type="ECO:0000256" key="1">
    <source>
        <dbReference type="ARBA" id="ARBA00022729"/>
    </source>
</evidence>
<dbReference type="Gene3D" id="3.90.780.10">
    <property type="entry name" value="5'-Nucleotidase, C-terminal domain"/>
    <property type="match status" value="1"/>
</dbReference>
<dbReference type="RefSeq" id="WP_341456036.1">
    <property type="nucleotide sequence ID" value="NZ_FWXW01000011.1"/>
</dbReference>
<dbReference type="Pfam" id="PF00149">
    <property type="entry name" value="Metallophos"/>
    <property type="match status" value="1"/>
</dbReference>
<sequence length="722" mass="76122">MKIGKKLLSILLAVILALNLCITAFAADSNSDIVVLYTNDVHCAVDDNIGYAGLAAYRADMLEAGNYVTLVDDGDALQGGVLGTLSKGAYLVDIMNQMDYDVLVPGNHEFDYGMDRFLELAGMQDAGYICCNFIDLTTGDPVFDSYKMISYGDVKVAYVGIDTPETFSKSTPTYFQDDAGKYIYSFCEGNNGQDLYDAVQAAVDDAKAAGADYVVAVGHCGTDEQSAPWRSTDIIANVSGLAAFIDGHSHSVIPSENVTDKDGKTVVLTSSGTKLAAIGKLVISPDGTVTSELVTDYTEKDADIAAFVDNIKAENDTLLNTVVAGTSVGLTIKNPDGTRAVRNRETNMGDLVADAYRIVGGADIGWVNGGGVRDNIAAGDITYSQIIAVNPFGNALCVCEATGQEILDALEMASRNCPSENGGFLQVSGLKYTIDTAVASSVKVDDKGMFVGVDGGRRVKDVQVLNGATGVYEPISLTKTYTLASHNYMLKSGGDGINMFADNHFILEDVMLDNQVLITYITETLGGVVPASYGSAQGRITAISHFSDVSTYAWYSGSVVSAYSGGIMSGTSTTAFSPDTAMTRAMFVTMLYRLEGSPAVTGNVSGLFTDCENGQWYSDAVVWASQNSIVSGITAASFAPNAVLTREQMATLIYRYELFTGKDAQTSIELAYTDAASVDGWALLGVAYCTDSGIMTGSASAFDPLGTASRAMGAAVMSRIAA</sequence>
<keyword evidence="3" id="KW-0547">Nucleotide-binding</keyword>
<dbReference type="Pfam" id="PF00395">
    <property type="entry name" value="SLH"/>
    <property type="match status" value="3"/>
</dbReference>
<dbReference type="InterPro" id="IPR001119">
    <property type="entry name" value="SLH_dom"/>
</dbReference>
<dbReference type="PRINTS" id="PR01607">
    <property type="entry name" value="APYRASEFAMLY"/>
</dbReference>
<keyword evidence="6" id="KW-1185">Reference proteome</keyword>
<dbReference type="InterPro" id="IPR006179">
    <property type="entry name" value="5_nucleotidase/apyrase"/>
</dbReference>
<evidence type="ECO:0000256" key="3">
    <source>
        <dbReference type="RuleBase" id="RU362119"/>
    </source>
</evidence>
<feature type="chain" id="PRO_5011817638" evidence="3">
    <location>
        <begin position="27"/>
        <end position="722"/>
    </location>
</feature>
<dbReference type="InterPro" id="IPR029052">
    <property type="entry name" value="Metallo-depent_PP-like"/>
</dbReference>
<dbReference type="STRING" id="1122930.SAMN02745168_0122"/>
<organism evidence="5 6">
    <name type="scientific">Papillibacter cinnamivorans DSM 12816</name>
    <dbReference type="NCBI Taxonomy" id="1122930"/>
    <lineage>
        <taxon>Bacteria</taxon>
        <taxon>Bacillati</taxon>
        <taxon>Bacillota</taxon>
        <taxon>Clostridia</taxon>
        <taxon>Eubacteriales</taxon>
        <taxon>Oscillospiraceae</taxon>
        <taxon>Papillibacter</taxon>
    </lineage>
</organism>
<dbReference type="InterPro" id="IPR008334">
    <property type="entry name" value="5'-Nucleotdase_C"/>
</dbReference>
<feature type="signal peptide" evidence="3">
    <location>
        <begin position="1"/>
        <end position="26"/>
    </location>
</feature>
<dbReference type="SUPFAM" id="SSF56300">
    <property type="entry name" value="Metallo-dependent phosphatases"/>
    <property type="match status" value="1"/>
</dbReference>
<reference evidence="5 6" key="1">
    <citation type="submission" date="2017-04" db="EMBL/GenBank/DDBJ databases">
        <authorList>
            <person name="Afonso C.L."/>
            <person name="Miller P.J."/>
            <person name="Scott M.A."/>
            <person name="Spackman E."/>
            <person name="Goraichik I."/>
            <person name="Dimitrov K.M."/>
            <person name="Suarez D.L."/>
            <person name="Swayne D.E."/>
        </authorList>
    </citation>
    <scope>NUCLEOTIDE SEQUENCE [LARGE SCALE GENOMIC DNA]</scope>
    <source>
        <strain evidence="5 6">DSM 12816</strain>
    </source>
</reference>
<keyword evidence="3" id="KW-0378">Hydrolase</keyword>
<dbReference type="PANTHER" id="PTHR11575">
    <property type="entry name" value="5'-NUCLEOTIDASE-RELATED"/>
    <property type="match status" value="1"/>
</dbReference>
<dbReference type="SUPFAM" id="SSF55816">
    <property type="entry name" value="5'-nucleotidase (syn. UDP-sugar hydrolase), C-terminal domain"/>
    <property type="match status" value="1"/>
</dbReference>
<accession>A0A1W2CNM0</accession>
<dbReference type="EMBL" id="FWXW01000011">
    <property type="protein sequence ID" value="SMC86813.1"/>
    <property type="molecule type" value="Genomic_DNA"/>
</dbReference>
<dbReference type="GO" id="GO:0016787">
    <property type="term" value="F:hydrolase activity"/>
    <property type="evidence" value="ECO:0007669"/>
    <property type="project" value="UniProtKB-KW"/>
</dbReference>
<protein>
    <submittedName>
        <fullName evidence="5">2',3'-cyclic-nucleotide 2'-phosphodiesterase/5'-or 3'-nucleotidase, 5'-nucleotidase family</fullName>
    </submittedName>
</protein>
<evidence type="ECO:0000313" key="6">
    <source>
        <dbReference type="Proteomes" id="UP000192790"/>
    </source>
</evidence>
<dbReference type="InterPro" id="IPR004843">
    <property type="entry name" value="Calcineurin-like_PHP"/>
</dbReference>
<comment type="similarity">
    <text evidence="3">Belongs to the 5'-nucleotidase family.</text>
</comment>
<dbReference type="GO" id="GO:0000166">
    <property type="term" value="F:nucleotide binding"/>
    <property type="evidence" value="ECO:0007669"/>
    <property type="project" value="UniProtKB-KW"/>
</dbReference>
<gene>
    <name evidence="5" type="ORF">SAMN02745168_0122</name>
</gene>
<evidence type="ECO:0000313" key="5">
    <source>
        <dbReference type="EMBL" id="SMC86813.1"/>
    </source>
</evidence>
<feature type="domain" description="SLH" evidence="4">
    <location>
        <begin position="607"/>
        <end position="667"/>
    </location>
</feature>
<keyword evidence="2" id="KW-0677">Repeat</keyword>
<dbReference type="Gene3D" id="3.60.21.10">
    <property type="match status" value="1"/>
</dbReference>
<dbReference type="AlphaFoldDB" id="A0A1W2CNM0"/>
<feature type="domain" description="SLH" evidence="4">
    <location>
        <begin position="669"/>
        <end position="722"/>
    </location>
</feature>
<dbReference type="InterPro" id="IPR036907">
    <property type="entry name" value="5'-Nucleotdase_C_sf"/>
</dbReference>
<evidence type="ECO:0000259" key="4">
    <source>
        <dbReference type="PROSITE" id="PS51272"/>
    </source>
</evidence>
<dbReference type="PANTHER" id="PTHR11575:SF24">
    <property type="entry name" value="5'-NUCLEOTIDASE"/>
    <property type="match status" value="1"/>
</dbReference>
<evidence type="ECO:0000256" key="2">
    <source>
        <dbReference type="ARBA" id="ARBA00022737"/>
    </source>
</evidence>
<dbReference type="PROSITE" id="PS51272">
    <property type="entry name" value="SLH"/>
    <property type="match status" value="3"/>
</dbReference>
<dbReference type="Proteomes" id="UP000192790">
    <property type="component" value="Unassembled WGS sequence"/>
</dbReference>
<name>A0A1W2CNM0_9FIRM</name>
<keyword evidence="1 3" id="KW-0732">Signal</keyword>
<proteinExistence type="inferred from homology"/>